<sequence length="231" mass="24835">MKRTALRLPDAEQPWHGLMAGSNATSRPLRLLLLGESTVSGVGVARQADALAGQLAEQLAAATGRSVQWQALGRNGADAKVCLQTLLPQILDQRWDLALLALGVNDTTHLTSRRQWRSRLQQLFIGLGACSARVLVTGVPPLGQFTALPHPLRGWLGLRSRLLDSDLQKVAALQRVSYLPLDFPFEQAYLARDGFHPSAAGYRKWAAGIVCQLALEPSFAPSAVASASTGI</sequence>
<protein>
    <recommendedName>
        <fullName evidence="1">SGNH hydrolase-type esterase domain-containing protein</fullName>
    </recommendedName>
</protein>
<accession>A0A0F9XRW3</accession>
<dbReference type="Gene3D" id="3.40.50.1110">
    <property type="entry name" value="SGNH hydrolase"/>
    <property type="match status" value="1"/>
</dbReference>
<reference evidence="2" key="1">
    <citation type="journal article" date="2015" name="Nature">
        <title>Complex archaea that bridge the gap between prokaryotes and eukaryotes.</title>
        <authorList>
            <person name="Spang A."/>
            <person name="Saw J.H."/>
            <person name="Jorgensen S.L."/>
            <person name="Zaremba-Niedzwiedzka K."/>
            <person name="Martijn J."/>
            <person name="Lind A.E."/>
            <person name="van Eijk R."/>
            <person name="Schleper C."/>
            <person name="Guy L."/>
            <person name="Ettema T.J."/>
        </authorList>
    </citation>
    <scope>NUCLEOTIDE SEQUENCE</scope>
</reference>
<dbReference type="PANTHER" id="PTHR30383">
    <property type="entry name" value="THIOESTERASE 1/PROTEASE 1/LYSOPHOSPHOLIPASE L1"/>
    <property type="match status" value="1"/>
</dbReference>
<organism evidence="2">
    <name type="scientific">marine sediment metagenome</name>
    <dbReference type="NCBI Taxonomy" id="412755"/>
    <lineage>
        <taxon>unclassified sequences</taxon>
        <taxon>metagenomes</taxon>
        <taxon>ecological metagenomes</taxon>
    </lineage>
</organism>
<evidence type="ECO:0000313" key="2">
    <source>
        <dbReference type="EMBL" id="KKN94988.1"/>
    </source>
</evidence>
<proteinExistence type="predicted"/>
<dbReference type="CDD" id="cd01836">
    <property type="entry name" value="FeeA_FeeB_like"/>
    <property type="match status" value="1"/>
</dbReference>
<dbReference type="Pfam" id="PF13472">
    <property type="entry name" value="Lipase_GDSL_2"/>
    <property type="match status" value="1"/>
</dbReference>
<dbReference type="AlphaFoldDB" id="A0A0F9XRW3"/>
<name>A0A0F9XRW3_9ZZZZ</name>
<dbReference type="PANTHER" id="PTHR30383:SF24">
    <property type="entry name" value="THIOESTERASE 1_PROTEASE 1_LYSOPHOSPHOLIPASE L1"/>
    <property type="match status" value="1"/>
</dbReference>
<dbReference type="SUPFAM" id="SSF52266">
    <property type="entry name" value="SGNH hydrolase"/>
    <property type="match status" value="1"/>
</dbReference>
<feature type="domain" description="SGNH hydrolase-type esterase" evidence="1">
    <location>
        <begin position="33"/>
        <end position="203"/>
    </location>
</feature>
<comment type="caution">
    <text evidence="2">The sequence shown here is derived from an EMBL/GenBank/DDBJ whole genome shotgun (WGS) entry which is preliminary data.</text>
</comment>
<dbReference type="InterPro" id="IPR036514">
    <property type="entry name" value="SGNH_hydro_sf"/>
</dbReference>
<dbReference type="InterPro" id="IPR051532">
    <property type="entry name" value="Ester_Hydrolysis_Enzymes"/>
</dbReference>
<evidence type="ECO:0000259" key="1">
    <source>
        <dbReference type="Pfam" id="PF13472"/>
    </source>
</evidence>
<dbReference type="EMBL" id="LAZR01000074">
    <property type="protein sequence ID" value="KKN94988.1"/>
    <property type="molecule type" value="Genomic_DNA"/>
</dbReference>
<dbReference type="GO" id="GO:0004622">
    <property type="term" value="F:phosphatidylcholine lysophospholipase activity"/>
    <property type="evidence" value="ECO:0007669"/>
    <property type="project" value="TreeGrafter"/>
</dbReference>
<dbReference type="InterPro" id="IPR013830">
    <property type="entry name" value="SGNH_hydro"/>
</dbReference>
<gene>
    <name evidence="2" type="ORF">LCGC14_0183150</name>
</gene>